<dbReference type="Proteomes" id="UP000290092">
    <property type="component" value="Unassembled WGS sequence"/>
</dbReference>
<dbReference type="InterPro" id="IPR036942">
    <property type="entry name" value="Beta-barrel_TonB_sf"/>
</dbReference>
<dbReference type="PANTHER" id="PTHR32552">
    <property type="entry name" value="FERRICHROME IRON RECEPTOR-RELATED"/>
    <property type="match status" value="1"/>
</dbReference>
<evidence type="ECO:0000313" key="18">
    <source>
        <dbReference type="Proteomes" id="UP000290092"/>
    </source>
</evidence>
<dbReference type="InterPro" id="IPR037066">
    <property type="entry name" value="Plug_dom_sf"/>
</dbReference>
<accession>A0AAX2AH34</accession>
<proteinExistence type="inferred from homology"/>
<dbReference type="CDD" id="cd01347">
    <property type="entry name" value="ligand_gated_channel"/>
    <property type="match status" value="1"/>
</dbReference>
<keyword evidence="3 12" id="KW-1134">Transmembrane beta strand</keyword>
<dbReference type="SUPFAM" id="SSF56935">
    <property type="entry name" value="Porins"/>
    <property type="match status" value="1"/>
</dbReference>
<evidence type="ECO:0000259" key="15">
    <source>
        <dbReference type="Pfam" id="PF00593"/>
    </source>
</evidence>
<evidence type="ECO:0000256" key="11">
    <source>
        <dbReference type="ARBA" id="ARBA00023237"/>
    </source>
</evidence>
<keyword evidence="4" id="KW-0410">Iron transport</keyword>
<comment type="subcellular location">
    <subcellularLocation>
        <location evidence="1 12">Cell outer membrane</location>
        <topology evidence="1 12">Multi-pass membrane protein</topology>
    </subcellularLocation>
</comment>
<evidence type="ECO:0000256" key="9">
    <source>
        <dbReference type="ARBA" id="ARBA00023077"/>
    </source>
</evidence>
<dbReference type="EMBL" id="NXID01000052">
    <property type="protein sequence ID" value="RXK14761.1"/>
    <property type="molecule type" value="Genomic_DNA"/>
</dbReference>
<evidence type="ECO:0000256" key="4">
    <source>
        <dbReference type="ARBA" id="ARBA00022496"/>
    </source>
</evidence>
<dbReference type="PROSITE" id="PS01156">
    <property type="entry name" value="TONB_DEPENDENT_REC_2"/>
    <property type="match status" value="1"/>
</dbReference>
<evidence type="ECO:0000256" key="14">
    <source>
        <dbReference type="SAM" id="SignalP"/>
    </source>
</evidence>
<keyword evidence="11 12" id="KW-0998">Cell outer membrane</keyword>
<keyword evidence="9 13" id="KW-0798">TonB box</keyword>
<dbReference type="Gene3D" id="2.40.170.20">
    <property type="entry name" value="TonB-dependent receptor, beta-barrel domain"/>
    <property type="match status" value="1"/>
</dbReference>
<dbReference type="RefSeq" id="WP_114842004.1">
    <property type="nucleotide sequence ID" value="NZ_CP031219.1"/>
</dbReference>
<dbReference type="PROSITE" id="PS52016">
    <property type="entry name" value="TONB_DEPENDENT_REC_3"/>
    <property type="match status" value="1"/>
</dbReference>
<dbReference type="InterPro" id="IPR010917">
    <property type="entry name" value="TonB_rcpt_CS"/>
</dbReference>
<evidence type="ECO:0000256" key="7">
    <source>
        <dbReference type="ARBA" id="ARBA00023004"/>
    </source>
</evidence>
<keyword evidence="5 12" id="KW-0812">Transmembrane</keyword>
<evidence type="ECO:0000256" key="3">
    <source>
        <dbReference type="ARBA" id="ARBA00022452"/>
    </source>
</evidence>
<keyword evidence="17" id="KW-0675">Receptor</keyword>
<dbReference type="InterPro" id="IPR012910">
    <property type="entry name" value="Plug_dom"/>
</dbReference>
<feature type="domain" description="TonB-dependent receptor plug" evidence="16">
    <location>
        <begin position="40"/>
        <end position="148"/>
    </location>
</feature>
<dbReference type="AlphaFoldDB" id="A0AAX2AH34"/>
<keyword evidence="7" id="KW-0408">Iron</keyword>
<dbReference type="Pfam" id="PF07715">
    <property type="entry name" value="Plug"/>
    <property type="match status" value="1"/>
</dbReference>
<keyword evidence="8" id="KW-0406">Ion transport</keyword>
<dbReference type="GO" id="GO:0009279">
    <property type="term" value="C:cell outer membrane"/>
    <property type="evidence" value="ECO:0007669"/>
    <property type="project" value="UniProtKB-SubCell"/>
</dbReference>
<evidence type="ECO:0000256" key="8">
    <source>
        <dbReference type="ARBA" id="ARBA00023065"/>
    </source>
</evidence>
<evidence type="ECO:0000256" key="6">
    <source>
        <dbReference type="ARBA" id="ARBA00022729"/>
    </source>
</evidence>
<evidence type="ECO:0000256" key="5">
    <source>
        <dbReference type="ARBA" id="ARBA00022692"/>
    </source>
</evidence>
<gene>
    <name evidence="17" type="ORF">CP985_11885</name>
</gene>
<evidence type="ECO:0000256" key="13">
    <source>
        <dbReference type="RuleBase" id="RU003357"/>
    </source>
</evidence>
<evidence type="ECO:0000259" key="16">
    <source>
        <dbReference type="Pfam" id="PF07715"/>
    </source>
</evidence>
<keyword evidence="6 14" id="KW-0732">Signal</keyword>
<dbReference type="GO" id="GO:0015344">
    <property type="term" value="F:siderophore uptake transmembrane transporter activity"/>
    <property type="evidence" value="ECO:0007669"/>
    <property type="project" value="TreeGrafter"/>
</dbReference>
<feature type="chain" id="PRO_5043533414" evidence="14">
    <location>
        <begin position="20"/>
        <end position="701"/>
    </location>
</feature>
<evidence type="ECO:0000256" key="2">
    <source>
        <dbReference type="ARBA" id="ARBA00022448"/>
    </source>
</evidence>
<dbReference type="InterPro" id="IPR039426">
    <property type="entry name" value="TonB-dep_rcpt-like"/>
</dbReference>
<dbReference type="Gene3D" id="2.170.130.10">
    <property type="entry name" value="TonB-dependent receptor, plug domain"/>
    <property type="match status" value="1"/>
</dbReference>
<comment type="similarity">
    <text evidence="12 13">Belongs to the TonB-dependent receptor family.</text>
</comment>
<feature type="domain" description="TonB-dependent receptor-like beta-barrel" evidence="15">
    <location>
        <begin position="213"/>
        <end position="666"/>
    </location>
</feature>
<keyword evidence="2 12" id="KW-0813">Transport</keyword>
<keyword evidence="18" id="KW-1185">Reference proteome</keyword>
<dbReference type="InterPro" id="IPR000531">
    <property type="entry name" value="Beta-barrel_TonB"/>
</dbReference>
<evidence type="ECO:0000313" key="17">
    <source>
        <dbReference type="EMBL" id="RXK14761.1"/>
    </source>
</evidence>
<feature type="signal peptide" evidence="14">
    <location>
        <begin position="1"/>
        <end position="19"/>
    </location>
</feature>
<evidence type="ECO:0000256" key="12">
    <source>
        <dbReference type="PROSITE-ProRule" id="PRU01360"/>
    </source>
</evidence>
<dbReference type="KEGG" id="amyt:AMYT_1578"/>
<dbReference type="PANTHER" id="PTHR32552:SF68">
    <property type="entry name" value="FERRICHROME OUTER MEMBRANE TRANSPORTER_PHAGE RECEPTOR"/>
    <property type="match status" value="1"/>
</dbReference>
<keyword evidence="10 12" id="KW-0472">Membrane</keyword>
<protein>
    <submittedName>
        <fullName evidence="17">TonB-dependent receptor</fullName>
    </submittedName>
</protein>
<comment type="caution">
    <text evidence="17">The sequence shown here is derived from an EMBL/GenBank/DDBJ whole genome shotgun (WGS) entry which is preliminary data.</text>
</comment>
<dbReference type="Pfam" id="PF00593">
    <property type="entry name" value="TonB_dep_Rec_b-barrel"/>
    <property type="match status" value="1"/>
</dbReference>
<reference evidence="17 18" key="1">
    <citation type="submission" date="2017-09" db="EMBL/GenBank/DDBJ databases">
        <title>Genomics of the genus Arcobacter.</title>
        <authorList>
            <person name="Perez-Cataluna A."/>
            <person name="Figueras M.J."/>
            <person name="Salas-Masso N."/>
        </authorList>
    </citation>
    <scope>NUCLEOTIDE SEQUENCE [LARGE SCALE GENOMIC DNA]</scope>
    <source>
        <strain evidence="17 18">CECT 7386</strain>
    </source>
</reference>
<evidence type="ECO:0000256" key="1">
    <source>
        <dbReference type="ARBA" id="ARBA00004571"/>
    </source>
</evidence>
<name>A0AAX2AH34_9BACT</name>
<sequence>MKFRYSLYLLACFSATTYANDSYELDKLSVTATKVQRATKEVSQSLAVVDSKEIDDKNIINISEALNTTAGVNVESSSNSSSAKLIIRGAGLKARFGVREIMVIKDGVPMTDPDSFTRFDFIDMQDVEAIEVQKGPGSILSSNATGGVIQLITKSVFDEGKDRIKLGFGTYGSSLANLRVSKALDEHNYIAINASKTKNDNSWRDNNEVESKQVSLKYGYLFDDEATFESELSYTKSDMQLPTSMTKDEFEEFEKSGKQEDTSSPWQHNARNSEILFFNTKYEKKVGNITYKPRFYFNTWEHFHPVTAMINDSDDNSVYGIDLELNYEHKLFSNSAMLVAGVTAKQDVSKNSKKYTYKDYTTTAGIKVDIDKTLSDAKGELANKEDSTSTLYGAYLQESFAPTNKSLVDISLRVDKVKFDVDGTEYLKYNWSGLPFGGKGTYYEGDGEYSIDETYTLFSPKLGVSYALSANTNIYASIASANQAPTDSELKTNRVENKGVLKKTRSINYEIGLKNRSKDYLFDMAIFQNDVKDEVTATKEGYTTYYQNAGKTQKRGFEFSGQYNFNKNFSLGASYTYSKFKFKEFLEDGTQNRSGNYLPYIPKNQYALFATFNYLGFKSRVQTRTWGSYYMDNANTQKYEGYKFVTDLMLGYERKNHSIQLNINNIFDKHYAMSVSKDINSDITYSVAAPRTAMLTYTYKF</sequence>
<organism evidence="17 18">
    <name type="scientific">Malaciobacter mytili LMG 24559</name>
    <dbReference type="NCBI Taxonomy" id="1032238"/>
    <lineage>
        <taxon>Bacteria</taxon>
        <taxon>Pseudomonadati</taxon>
        <taxon>Campylobacterota</taxon>
        <taxon>Epsilonproteobacteria</taxon>
        <taxon>Campylobacterales</taxon>
        <taxon>Arcobacteraceae</taxon>
        <taxon>Malaciobacter</taxon>
    </lineage>
</organism>
<evidence type="ECO:0000256" key="10">
    <source>
        <dbReference type="ARBA" id="ARBA00023136"/>
    </source>
</evidence>